<dbReference type="InterPro" id="IPR001412">
    <property type="entry name" value="aa-tRNA-synth_I_CS"/>
</dbReference>
<dbReference type="SUPFAM" id="SSF50677">
    <property type="entry name" value="ValRS/IleRS/LeuRS editing domain"/>
    <property type="match status" value="1"/>
</dbReference>
<keyword evidence="3 11" id="KW-0436">Ligase</keyword>
<evidence type="ECO:0000256" key="7">
    <source>
        <dbReference type="ARBA" id="ARBA00023054"/>
    </source>
</evidence>
<evidence type="ECO:0000259" key="13">
    <source>
        <dbReference type="Pfam" id="PF00133"/>
    </source>
</evidence>
<feature type="compositionally biased region" description="Basic and acidic residues" evidence="12">
    <location>
        <begin position="60"/>
        <end position="72"/>
    </location>
</feature>
<feature type="domain" description="Aminoacyl-tRNA synthetase class Ia" evidence="13">
    <location>
        <begin position="116"/>
        <end position="365"/>
    </location>
</feature>
<organism evidence="15">
    <name type="scientific">Phaeomonas parva</name>
    <dbReference type="NCBI Taxonomy" id="124430"/>
    <lineage>
        <taxon>Eukaryota</taxon>
        <taxon>Sar</taxon>
        <taxon>Stramenopiles</taxon>
        <taxon>Ochrophyta</taxon>
        <taxon>Pinguiophyceae</taxon>
        <taxon>Pinguiochrysidales</taxon>
        <taxon>Pinguiochrysidaceae</taxon>
        <taxon>Phaeomonas</taxon>
    </lineage>
</organism>
<evidence type="ECO:0000256" key="4">
    <source>
        <dbReference type="ARBA" id="ARBA00022741"/>
    </source>
</evidence>
<feature type="compositionally biased region" description="Low complexity" evidence="12">
    <location>
        <begin position="850"/>
        <end position="860"/>
    </location>
</feature>
<evidence type="ECO:0000256" key="1">
    <source>
        <dbReference type="ARBA" id="ARBA00005594"/>
    </source>
</evidence>
<feature type="region of interest" description="Disordered" evidence="12">
    <location>
        <begin position="37"/>
        <end position="100"/>
    </location>
</feature>
<dbReference type="SUPFAM" id="SSF52374">
    <property type="entry name" value="Nucleotidylyl transferase"/>
    <property type="match status" value="1"/>
</dbReference>
<dbReference type="GO" id="GO:0002161">
    <property type="term" value="F:aminoacyl-tRNA deacylase activity"/>
    <property type="evidence" value="ECO:0007669"/>
    <property type="project" value="InterPro"/>
</dbReference>
<evidence type="ECO:0000256" key="5">
    <source>
        <dbReference type="ARBA" id="ARBA00022840"/>
    </source>
</evidence>
<evidence type="ECO:0000313" key="15">
    <source>
        <dbReference type="EMBL" id="CAD9262972.1"/>
    </source>
</evidence>
<dbReference type="GO" id="GO:0004832">
    <property type="term" value="F:valine-tRNA ligase activity"/>
    <property type="evidence" value="ECO:0007669"/>
    <property type="project" value="UniProtKB-EC"/>
</dbReference>
<accession>A0A7S1XWR4</accession>
<dbReference type="Pfam" id="PF00133">
    <property type="entry name" value="tRNA-synt_1"/>
    <property type="match status" value="1"/>
</dbReference>
<evidence type="ECO:0000256" key="9">
    <source>
        <dbReference type="ARBA" id="ARBA00029936"/>
    </source>
</evidence>
<feature type="compositionally biased region" description="Low complexity" evidence="12">
    <location>
        <begin position="440"/>
        <end position="454"/>
    </location>
</feature>
<dbReference type="GO" id="GO:0005524">
    <property type="term" value="F:ATP binding"/>
    <property type="evidence" value="ECO:0007669"/>
    <property type="project" value="UniProtKB-KW"/>
</dbReference>
<keyword evidence="6 11" id="KW-0648">Protein biosynthesis</keyword>
<keyword evidence="5 11" id="KW-0067">ATP-binding</keyword>
<evidence type="ECO:0000256" key="3">
    <source>
        <dbReference type="ARBA" id="ARBA00022598"/>
    </source>
</evidence>
<dbReference type="GO" id="GO:0006438">
    <property type="term" value="P:valyl-tRNA aminoacylation"/>
    <property type="evidence" value="ECO:0007669"/>
    <property type="project" value="InterPro"/>
</dbReference>
<dbReference type="InterPro" id="IPR002300">
    <property type="entry name" value="aa-tRNA-synth_Ia"/>
</dbReference>
<feature type="region of interest" description="Disordered" evidence="12">
    <location>
        <begin position="807"/>
        <end position="901"/>
    </location>
</feature>
<dbReference type="InterPro" id="IPR014729">
    <property type="entry name" value="Rossmann-like_a/b/a_fold"/>
</dbReference>
<protein>
    <recommendedName>
        <fullName evidence="2">valine--tRNA ligase</fullName>
        <ecNumber evidence="2">6.1.1.9</ecNumber>
    </recommendedName>
    <alternativeName>
        <fullName evidence="9">Valyl-tRNA synthetase</fullName>
    </alternativeName>
</protein>
<dbReference type="PANTHER" id="PTHR11946:SF109">
    <property type="entry name" value="VALINE--TRNA LIGASE"/>
    <property type="match status" value="1"/>
</dbReference>
<reference evidence="15" key="1">
    <citation type="submission" date="2021-01" db="EMBL/GenBank/DDBJ databases">
        <authorList>
            <person name="Corre E."/>
            <person name="Pelletier E."/>
            <person name="Niang G."/>
            <person name="Scheremetjew M."/>
            <person name="Finn R."/>
            <person name="Kale V."/>
            <person name="Holt S."/>
            <person name="Cochrane G."/>
            <person name="Meng A."/>
            <person name="Brown T."/>
            <person name="Cohen L."/>
        </authorList>
    </citation>
    <scope>NUCLEOTIDE SEQUENCE</scope>
    <source>
        <strain evidence="15">CCMP2877</strain>
    </source>
</reference>
<keyword evidence="7" id="KW-0175">Coiled coil</keyword>
<dbReference type="PANTHER" id="PTHR11946">
    <property type="entry name" value="VALYL-TRNA SYNTHETASES"/>
    <property type="match status" value="1"/>
</dbReference>
<dbReference type="Pfam" id="PF13603">
    <property type="entry name" value="tRNA-synt_1_2"/>
    <property type="match status" value="1"/>
</dbReference>
<evidence type="ECO:0000256" key="10">
    <source>
        <dbReference type="ARBA" id="ARBA00047552"/>
    </source>
</evidence>
<gene>
    <name evidence="15" type="ORF">PPAR1163_LOCUS21355</name>
</gene>
<dbReference type="GO" id="GO:0005829">
    <property type="term" value="C:cytosol"/>
    <property type="evidence" value="ECO:0007669"/>
    <property type="project" value="TreeGrafter"/>
</dbReference>
<dbReference type="PROSITE" id="PS00178">
    <property type="entry name" value="AA_TRNA_LIGASE_I"/>
    <property type="match status" value="1"/>
</dbReference>
<feature type="compositionally biased region" description="Low complexity" evidence="12">
    <location>
        <begin position="492"/>
        <end position="506"/>
    </location>
</feature>
<evidence type="ECO:0000256" key="8">
    <source>
        <dbReference type="ARBA" id="ARBA00023146"/>
    </source>
</evidence>
<evidence type="ECO:0000256" key="2">
    <source>
        <dbReference type="ARBA" id="ARBA00013169"/>
    </source>
</evidence>
<proteinExistence type="inferred from homology"/>
<dbReference type="Gene3D" id="3.40.50.620">
    <property type="entry name" value="HUPs"/>
    <property type="match status" value="1"/>
</dbReference>
<comment type="catalytic activity">
    <reaction evidence="10">
        <text>tRNA(Val) + L-valine + ATP = L-valyl-tRNA(Val) + AMP + diphosphate</text>
        <dbReference type="Rhea" id="RHEA:10704"/>
        <dbReference type="Rhea" id="RHEA-COMP:9672"/>
        <dbReference type="Rhea" id="RHEA-COMP:9708"/>
        <dbReference type="ChEBI" id="CHEBI:30616"/>
        <dbReference type="ChEBI" id="CHEBI:33019"/>
        <dbReference type="ChEBI" id="CHEBI:57762"/>
        <dbReference type="ChEBI" id="CHEBI:78442"/>
        <dbReference type="ChEBI" id="CHEBI:78537"/>
        <dbReference type="ChEBI" id="CHEBI:456215"/>
        <dbReference type="EC" id="6.1.1.9"/>
    </reaction>
</comment>
<feature type="region of interest" description="Disordered" evidence="12">
    <location>
        <begin position="431"/>
        <end position="528"/>
    </location>
</feature>
<dbReference type="InterPro" id="IPR002303">
    <property type="entry name" value="Valyl-tRNA_ligase"/>
</dbReference>
<comment type="similarity">
    <text evidence="1 11">Belongs to the class-I aminoacyl-tRNA synthetase family.</text>
</comment>
<dbReference type="PRINTS" id="PR00986">
    <property type="entry name" value="TRNASYNTHVAL"/>
</dbReference>
<evidence type="ECO:0000259" key="14">
    <source>
        <dbReference type="Pfam" id="PF13603"/>
    </source>
</evidence>
<keyword evidence="4 11" id="KW-0547">Nucleotide-binding</keyword>
<dbReference type="EC" id="6.1.1.9" evidence="2"/>
<dbReference type="InterPro" id="IPR009008">
    <property type="entry name" value="Val/Leu/Ile-tRNA-synth_edit"/>
</dbReference>
<dbReference type="InterPro" id="IPR025709">
    <property type="entry name" value="Leu_tRNA-synth_edit"/>
</dbReference>
<name>A0A7S1XWR4_9STRA</name>
<keyword evidence="8 11" id="KW-0030">Aminoacyl-tRNA synthetase</keyword>
<dbReference type="FunFam" id="3.40.50.620:FF:000020">
    <property type="entry name" value="Valine--tRNA ligase, mitochondrial"/>
    <property type="match status" value="1"/>
</dbReference>
<feature type="compositionally biased region" description="Basic residues" evidence="12">
    <location>
        <begin position="48"/>
        <end position="59"/>
    </location>
</feature>
<dbReference type="FunFam" id="3.90.740.10:FF:000010">
    <property type="entry name" value="Valine--tRNA ligase"/>
    <property type="match status" value="1"/>
</dbReference>
<evidence type="ECO:0000256" key="12">
    <source>
        <dbReference type="SAM" id="MobiDB-lite"/>
    </source>
</evidence>
<evidence type="ECO:0000256" key="11">
    <source>
        <dbReference type="RuleBase" id="RU363035"/>
    </source>
</evidence>
<evidence type="ECO:0000256" key="6">
    <source>
        <dbReference type="ARBA" id="ARBA00022917"/>
    </source>
</evidence>
<feature type="compositionally biased region" description="Low complexity" evidence="12">
    <location>
        <begin position="824"/>
        <end position="838"/>
    </location>
</feature>
<dbReference type="EMBL" id="HBGJ01033751">
    <property type="protein sequence ID" value="CAD9262972.1"/>
    <property type="molecule type" value="Transcribed_RNA"/>
</dbReference>
<dbReference type="Gene3D" id="3.90.740.10">
    <property type="entry name" value="Valyl/Leucyl/Isoleucyl-tRNA synthetase, editing domain"/>
    <property type="match status" value="1"/>
</dbReference>
<dbReference type="AlphaFoldDB" id="A0A7S1XWR4"/>
<sequence>MSGSVDGAAGTADLWKEDEMYMRMAVYAGMDLAGSAANGGEEKLSKKELKRRAKGKGGKKVKDPNRWAPKGEGKKKKKKDHTEGVKFVNTTPKGQKKDMGTEMLPGYQPLAVEAAWQDWWEASGYYSADPADAEGVPDERKFIMVIPPPNVTGSLHLGHALTAAIQDSLTRWHRMRGDVTLYIPGTDHAGIATQSVVEKKLMKEQGITRHDLGREEFLRRVWAWKEEYGNRITTQLRFLGSSVDWSREAFTMDANLSRAVTEAFVSFHESGILYRGTRLVNWSCALRSAISKIEVETEDIKGRTFRAVPGHTNRDKYEFGTLTSFAYKVADADGNATDEEIIVATTRLETMLGDAAVAVHPEDPRYAHLHGRFVKHPFNGKLIPIILDNVLVDMNFGTGAVKITPAHDPNDYACGQRNNLPMDIIFNLDGTTNEHRIPGRHAQAPQARRGQARAPARRGGRRLPPRDAQPGAPPRGHDGPRAAARGCRSHQGRGQAQAQEGAQGSRAGRKAGDGDGAVGDNNSVDRNRKIAMEKKSHRGMKAIRQACLPIQFSHLFCIFCSPEALALAAALPHVAEAVHDLVRRAAAFLVHAQYLLHQRLGASMRRNERALEHVEVDGLLLVHVLARRAEAKINNAKRAAAGAHHEVARRRVAVHEVCVVDLRHEAPEIAGHRASRLRVTALQRVIEVGAQRDALHALHVNLRSHRVHAVHNRRVHAGAPAARETSRLRDDALARELRVELRVPVALAEALLDDRRAPEVAPATHALWGSGQGSGWDWGWGRGLATETTPQQTRTASAPWLIISPSIVSRRPRRQRRAGSVGWAAPGIAKPRIAAGAPPARPPRARSAPRRGSAASPSRGARPEGQRKTQASQGRPRAAAERRPLTRRRGRAAPPLVGCGR</sequence>
<feature type="domain" description="Leucyl-tRNA synthetase editing" evidence="14">
    <location>
        <begin position="370"/>
        <end position="431"/>
    </location>
</feature>